<evidence type="ECO:0000313" key="1">
    <source>
        <dbReference type="EMBL" id="CAF1541343.1"/>
    </source>
</evidence>
<proteinExistence type="predicted"/>
<dbReference type="Proteomes" id="UP000663891">
    <property type="component" value="Unassembled WGS sequence"/>
</dbReference>
<gene>
    <name evidence="1" type="ORF">VCS650_LOCUS44022</name>
</gene>
<accession>A0A815W4Y9</accession>
<sequence length="49" mass="5587">VNVTTRSRKYAYVPPSSSDFERFVGDEFSSLLDILFVDDNGRSLSRTIE</sequence>
<name>A0A815W4Y9_9BILA</name>
<dbReference type="EMBL" id="CAJNON010007245">
    <property type="protein sequence ID" value="CAF1541343.1"/>
    <property type="molecule type" value="Genomic_DNA"/>
</dbReference>
<reference evidence="1" key="1">
    <citation type="submission" date="2021-02" db="EMBL/GenBank/DDBJ databases">
        <authorList>
            <person name="Nowell W R."/>
        </authorList>
    </citation>
    <scope>NUCLEOTIDE SEQUENCE</scope>
</reference>
<comment type="caution">
    <text evidence="1">The sequence shown here is derived from an EMBL/GenBank/DDBJ whole genome shotgun (WGS) entry which is preliminary data.</text>
</comment>
<dbReference type="AlphaFoldDB" id="A0A815W4Y9"/>
<feature type="non-terminal residue" evidence="1">
    <location>
        <position position="1"/>
    </location>
</feature>
<evidence type="ECO:0000313" key="2">
    <source>
        <dbReference type="Proteomes" id="UP000663891"/>
    </source>
</evidence>
<protein>
    <submittedName>
        <fullName evidence="1">Uncharacterized protein</fullName>
    </submittedName>
</protein>
<organism evidence="1 2">
    <name type="scientific">Adineta steineri</name>
    <dbReference type="NCBI Taxonomy" id="433720"/>
    <lineage>
        <taxon>Eukaryota</taxon>
        <taxon>Metazoa</taxon>
        <taxon>Spiralia</taxon>
        <taxon>Gnathifera</taxon>
        <taxon>Rotifera</taxon>
        <taxon>Eurotatoria</taxon>
        <taxon>Bdelloidea</taxon>
        <taxon>Adinetida</taxon>
        <taxon>Adinetidae</taxon>
        <taxon>Adineta</taxon>
    </lineage>
</organism>